<name>A0A3C1KR24_9GAMM</name>
<feature type="domain" description="Radical SAM core" evidence="18">
    <location>
        <begin position="58"/>
        <end position="292"/>
    </location>
</feature>
<evidence type="ECO:0000259" key="18">
    <source>
        <dbReference type="PROSITE" id="PS51918"/>
    </source>
</evidence>
<comment type="subcellular location">
    <subcellularLocation>
        <location evidence="1 15">Cytoplasm</location>
    </subcellularLocation>
</comment>
<dbReference type="SMART" id="SM00729">
    <property type="entry name" value="Elp3"/>
    <property type="match status" value="1"/>
</dbReference>
<keyword evidence="9 15" id="KW-0560">Oxidoreductase</keyword>
<feature type="binding site" evidence="16">
    <location>
        <position position="159"/>
    </location>
    <ligand>
        <name>S-adenosyl-L-methionine</name>
        <dbReference type="ChEBI" id="CHEBI:59789"/>
        <label>1</label>
    </ligand>
</feature>
<dbReference type="GO" id="GO:0046872">
    <property type="term" value="F:metal ion binding"/>
    <property type="evidence" value="ECO:0007669"/>
    <property type="project" value="UniProtKB-KW"/>
</dbReference>
<dbReference type="GO" id="GO:0005737">
    <property type="term" value="C:cytoplasm"/>
    <property type="evidence" value="ECO:0007669"/>
    <property type="project" value="UniProtKB-SubCell"/>
</dbReference>
<evidence type="ECO:0000256" key="9">
    <source>
        <dbReference type="ARBA" id="ARBA00023002"/>
    </source>
</evidence>
<evidence type="ECO:0000256" key="10">
    <source>
        <dbReference type="ARBA" id="ARBA00023004"/>
    </source>
</evidence>
<evidence type="ECO:0000313" key="20">
    <source>
        <dbReference type="Proteomes" id="UP000259273"/>
    </source>
</evidence>
<dbReference type="InterPro" id="IPR007197">
    <property type="entry name" value="rSAM"/>
</dbReference>
<keyword evidence="7 15" id="KW-0949">S-adenosyl-L-methionine</keyword>
<dbReference type="FunFam" id="1.10.10.920:FF:000001">
    <property type="entry name" value="Coproporphyrinogen-III oxidase"/>
    <property type="match status" value="1"/>
</dbReference>
<evidence type="ECO:0000256" key="8">
    <source>
        <dbReference type="ARBA" id="ARBA00022723"/>
    </source>
</evidence>
<organism evidence="19 20">
    <name type="scientific">Haliea salexigens</name>
    <dbReference type="NCBI Taxonomy" id="287487"/>
    <lineage>
        <taxon>Bacteria</taxon>
        <taxon>Pseudomonadati</taxon>
        <taxon>Pseudomonadota</taxon>
        <taxon>Gammaproteobacteria</taxon>
        <taxon>Cellvibrionales</taxon>
        <taxon>Halieaceae</taxon>
        <taxon>Haliea</taxon>
    </lineage>
</organism>
<evidence type="ECO:0000256" key="11">
    <source>
        <dbReference type="ARBA" id="ARBA00023014"/>
    </source>
</evidence>
<dbReference type="PANTHER" id="PTHR13932:SF6">
    <property type="entry name" value="OXYGEN-INDEPENDENT COPROPORPHYRINOGEN III OXIDASE"/>
    <property type="match status" value="1"/>
</dbReference>
<evidence type="ECO:0000256" key="13">
    <source>
        <dbReference type="ARBA" id="ARBA00024295"/>
    </source>
</evidence>
<dbReference type="Proteomes" id="UP000259273">
    <property type="component" value="Unassembled WGS sequence"/>
</dbReference>
<dbReference type="GO" id="GO:0051989">
    <property type="term" value="F:coproporphyrinogen dehydrogenase activity"/>
    <property type="evidence" value="ECO:0007669"/>
    <property type="project" value="UniProtKB-EC"/>
</dbReference>
<dbReference type="AlphaFoldDB" id="A0A3C1KR24"/>
<feature type="binding site" evidence="16">
    <location>
        <begin position="125"/>
        <end position="126"/>
    </location>
    <ligand>
        <name>S-adenosyl-L-methionine</name>
        <dbReference type="ChEBI" id="CHEBI:59789"/>
        <label>2</label>
    </ligand>
</feature>
<dbReference type="GO" id="GO:0006782">
    <property type="term" value="P:protoporphyrinogen IX biosynthetic process"/>
    <property type="evidence" value="ECO:0007669"/>
    <property type="project" value="UniProtKB-UniPathway"/>
</dbReference>
<dbReference type="UniPathway" id="UPA00251">
    <property type="reaction ID" value="UER00323"/>
</dbReference>
<evidence type="ECO:0000256" key="5">
    <source>
        <dbReference type="ARBA" id="ARBA00022485"/>
    </source>
</evidence>
<proteinExistence type="inferred from homology"/>
<dbReference type="PANTHER" id="PTHR13932">
    <property type="entry name" value="COPROPORPHYRINIGEN III OXIDASE"/>
    <property type="match status" value="1"/>
</dbReference>
<dbReference type="InterPro" id="IPR058240">
    <property type="entry name" value="rSAM_sf"/>
</dbReference>
<dbReference type="Gene3D" id="1.10.10.920">
    <property type="match status" value="1"/>
</dbReference>
<dbReference type="InterPro" id="IPR004558">
    <property type="entry name" value="Coprogen_oxidase_HemN"/>
</dbReference>
<evidence type="ECO:0000256" key="15">
    <source>
        <dbReference type="PIRNR" id="PIRNR000167"/>
    </source>
</evidence>
<comment type="caution">
    <text evidence="19">The sequence shown here is derived from an EMBL/GenBank/DDBJ whole genome shotgun (WGS) entry which is preliminary data.</text>
</comment>
<comment type="catalytic activity">
    <reaction evidence="14 15">
        <text>coproporphyrinogen III + 2 S-adenosyl-L-methionine = protoporphyrinogen IX + 2 5'-deoxyadenosine + 2 L-methionine + 2 CO2</text>
        <dbReference type="Rhea" id="RHEA:15425"/>
        <dbReference type="ChEBI" id="CHEBI:16526"/>
        <dbReference type="ChEBI" id="CHEBI:17319"/>
        <dbReference type="ChEBI" id="CHEBI:57307"/>
        <dbReference type="ChEBI" id="CHEBI:57309"/>
        <dbReference type="ChEBI" id="CHEBI:57844"/>
        <dbReference type="ChEBI" id="CHEBI:59789"/>
        <dbReference type="EC" id="1.3.98.3"/>
    </reaction>
</comment>
<dbReference type="InterPro" id="IPR010723">
    <property type="entry name" value="HemN_C"/>
</dbReference>
<feature type="binding site" evidence="16">
    <location>
        <position position="198"/>
    </location>
    <ligand>
        <name>S-adenosyl-L-methionine</name>
        <dbReference type="ChEBI" id="CHEBI:59789"/>
        <label>2</label>
    </ligand>
</feature>
<reference evidence="19 20" key="1">
    <citation type="journal article" date="2018" name="Nat. Biotechnol.">
        <title>A standardized bacterial taxonomy based on genome phylogeny substantially revises the tree of life.</title>
        <authorList>
            <person name="Parks D.H."/>
            <person name="Chuvochina M."/>
            <person name="Waite D.W."/>
            <person name="Rinke C."/>
            <person name="Skarshewski A."/>
            <person name="Chaumeil P.A."/>
            <person name="Hugenholtz P."/>
        </authorList>
    </citation>
    <scope>NUCLEOTIDE SEQUENCE [LARGE SCALE GENOMIC DNA]</scope>
    <source>
        <strain evidence="19">UBA9158</strain>
    </source>
</reference>
<keyword evidence="10 15" id="KW-0408">Iron</keyword>
<dbReference type="InterPro" id="IPR023404">
    <property type="entry name" value="rSAM_horseshoe"/>
</dbReference>
<dbReference type="InterPro" id="IPR006638">
    <property type="entry name" value="Elp3/MiaA/NifB-like_rSAM"/>
</dbReference>
<evidence type="ECO:0000313" key="19">
    <source>
        <dbReference type="EMBL" id="HAN28794.1"/>
    </source>
</evidence>
<feature type="binding site" evidence="17">
    <location>
        <position position="77"/>
    </location>
    <ligand>
        <name>[4Fe-4S] cluster</name>
        <dbReference type="ChEBI" id="CHEBI:49883"/>
        <note>4Fe-4S-S-AdoMet</note>
    </ligand>
</feature>
<dbReference type="Pfam" id="PF06969">
    <property type="entry name" value="HemN_C"/>
    <property type="match status" value="1"/>
</dbReference>
<dbReference type="SFLD" id="SFLDS00029">
    <property type="entry name" value="Radical_SAM"/>
    <property type="match status" value="1"/>
</dbReference>
<evidence type="ECO:0000256" key="3">
    <source>
        <dbReference type="ARBA" id="ARBA00005493"/>
    </source>
</evidence>
<dbReference type="FunFam" id="3.80.30.20:FF:000012">
    <property type="entry name" value="Coproporphyrinogen-III oxidase"/>
    <property type="match status" value="1"/>
</dbReference>
<keyword evidence="6 15" id="KW-0963">Cytoplasm</keyword>
<feature type="binding site" evidence="16">
    <location>
        <position position="223"/>
    </location>
    <ligand>
        <name>S-adenosyl-L-methionine</name>
        <dbReference type="ChEBI" id="CHEBI:59789"/>
        <label>2</label>
    </ligand>
</feature>
<evidence type="ECO:0000256" key="17">
    <source>
        <dbReference type="PIRSR" id="PIRSR000167-2"/>
    </source>
</evidence>
<dbReference type="Gene3D" id="3.80.30.20">
    <property type="entry name" value="tm_1862 like domain"/>
    <property type="match status" value="1"/>
</dbReference>
<feature type="binding site" evidence="16">
    <location>
        <position position="124"/>
    </location>
    <ligand>
        <name>S-adenosyl-L-methionine</name>
        <dbReference type="ChEBI" id="CHEBI:59789"/>
        <label>1</label>
    </ligand>
</feature>
<comment type="pathway">
    <text evidence="2 15">Porphyrin-containing compound metabolism; protoporphyrin-IX biosynthesis; protoporphyrinogen-IX from coproporphyrinogen-III (AdoMet route): step 1/1.</text>
</comment>
<evidence type="ECO:0000256" key="16">
    <source>
        <dbReference type="PIRSR" id="PIRSR000167-1"/>
    </source>
</evidence>
<protein>
    <recommendedName>
        <fullName evidence="15">Coproporphyrinogen-III oxidase</fullName>
        <ecNumber evidence="15">1.3.98.3</ecNumber>
    </recommendedName>
</protein>
<dbReference type="SFLD" id="SFLDG01065">
    <property type="entry name" value="anaerobic_coproporphyrinogen-I"/>
    <property type="match status" value="1"/>
</dbReference>
<evidence type="ECO:0000256" key="4">
    <source>
        <dbReference type="ARBA" id="ARBA00011245"/>
    </source>
</evidence>
<feature type="binding site" evidence="16">
    <location>
        <begin position="79"/>
        <end position="81"/>
    </location>
    <ligand>
        <name>S-adenosyl-L-methionine</name>
        <dbReference type="ChEBI" id="CHEBI:59789"/>
        <label>2</label>
    </ligand>
</feature>
<dbReference type="SUPFAM" id="SSF102114">
    <property type="entry name" value="Radical SAM enzymes"/>
    <property type="match status" value="1"/>
</dbReference>
<dbReference type="Pfam" id="PF04055">
    <property type="entry name" value="Radical_SAM"/>
    <property type="match status" value="1"/>
</dbReference>
<dbReference type="PROSITE" id="PS51918">
    <property type="entry name" value="RADICAL_SAM"/>
    <property type="match status" value="1"/>
</dbReference>
<feature type="binding site" evidence="16">
    <location>
        <position position="343"/>
    </location>
    <ligand>
        <name>S-adenosyl-L-methionine</name>
        <dbReference type="ChEBI" id="CHEBI:59789"/>
        <label>1</label>
    </ligand>
</feature>
<comment type="function">
    <text evidence="13">Involved in the heme biosynthesis. Catalyzes the anaerobic oxidative decarboxylation of propionate groups of rings A and B of coproporphyrinogen III to yield the vinyl groups in protoporphyrinogen IX.</text>
</comment>
<evidence type="ECO:0000256" key="2">
    <source>
        <dbReference type="ARBA" id="ARBA00004785"/>
    </source>
</evidence>
<feature type="binding site" evidence="17">
    <location>
        <position position="80"/>
    </location>
    <ligand>
        <name>[4Fe-4S] cluster</name>
        <dbReference type="ChEBI" id="CHEBI:49883"/>
        <note>4Fe-4S-S-AdoMet</note>
    </ligand>
</feature>
<evidence type="ECO:0000256" key="1">
    <source>
        <dbReference type="ARBA" id="ARBA00004496"/>
    </source>
</evidence>
<accession>A0A3C1KR24</accession>
<dbReference type="EC" id="1.3.98.3" evidence="15"/>
<evidence type="ECO:0000256" key="14">
    <source>
        <dbReference type="ARBA" id="ARBA00048321"/>
    </source>
</evidence>
<feature type="binding site" evidence="16">
    <location>
        <position position="186"/>
    </location>
    <ligand>
        <name>S-adenosyl-L-methionine</name>
        <dbReference type="ChEBI" id="CHEBI:59789"/>
        <label>2</label>
    </ligand>
</feature>
<keyword evidence="12 15" id="KW-0627">Porphyrin biosynthesis</keyword>
<dbReference type="GO" id="GO:0051539">
    <property type="term" value="F:4 iron, 4 sulfur cluster binding"/>
    <property type="evidence" value="ECO:0007669"/>
    <property type="project" value="UniProtKB-KW"/>
</dbReference>
<keyword evidence="11 15" id="KW-0411">Iron-sulfur</keyword>
<dbReference type="STRING" id="1121937.GCA_000423125_02537"/>
<comment type="cofactor">
    <cofactor evidence="15 17">
        <name>[4Fe-4S] cluster</name>
        <dbReference type="ChEBI" id="CHEBI:49883"/>
    </cofactor>
    <text evidence="15 17">Binds 1 [4Fe-4S] cluster. The cluster is coordinated with 3 cysteines and an exchangeable S-adenosyl-L-methionine.</text>
</comment>
<feature type="binding site" evidence="17">
    <location>
        <position position="73"/>
    </location>
    <ligand>
        <name>[4Fe-4S] cluster</name>
        <dbReference type="ChEBI" id="CHEBI:49883"/>
        <note>4Fe-4S-S-AdoMet</note>
    </ligand>
</feature>
<evidence type="ECO:0000256" key="7">
    <source>
        <dbReference type="ARBA" id="ARBA00022691"/>
    </source>
</evidence>
<feature type="binding site" evidence="16">
    <location>
        <position position="257"/>
    </location>
    <ligand>
        <name>S-adenosyl-L-methionine</name>
        <dbReference type="ChEBI" id="CHEBI:59789"/>
        <label>2</label>
    </ligand>
</feature>
<evidence type="ECO:0000256" key="12">
    <source>
        <dbReference type="ARBA" id="ARBA00023244"/>
    </source>
</evidence>
<comment type="subunit">
    <text evidence="4">Monomer.</text>
</comment>
<evidence type="ECO:0000256" key="6">
    <source>
        <dbReference type="ARBA" id="ARBA00022490"/>
    </source>
</evidence>
<dbReference type="CDD" id="cd01335">
    <property type="entry name" value="Radical_SAM"/>
    <property type="match status" value="1"/>
</dbReference>
<sequence length="472" mass="53444">MTALHVAQPQLTGDSLWDPALIARYNLAGPRYTSYPTAAQFQADVSDSLWHEAIKASNVSSAPLSLYFHIPFCNTVCYYCACNKIITANRQRATDYLQVLYREIALQAEHVNPDRTVRQLHWGGGTPTYISDAEMQELMAQTRRHFHLADDDKGEFSIEIHPGGMATTRIKHLRHLGFNRVSMGVQDFDADVQQAVNRFNSVDEVTALVSAIRVEHFKSLSMDLIYGLPRQSEISFARTLEQVILLRPDRLSLFNYAHMPQMFKTQRQIDERQLPEPAVKMAILHQSIEQLLAAGYEYIGMDHFALPGDELALAQMQGTLHRNFQGYSTHKDCDLLAFGVSAINALGNNHFQNHKDVASYTRAIEAGQLPLAKRITLTDDDLLRKAVINELICNFALDYAVIEEQFGIRFRDYFAQELGRLPALARDGLIELHPNGIRVLPAGRLLVRRLCMEFDAYIDHTQLAGSRFSRII</sequence>
<comment type="similarity">
    <text evidence="3 15">Belongs to the anaerobic coproporphyrinogen-III oxidase family.</text>
</comment>
<gene>
    <name evidence="19" type="primary">hemN</name>
    <name evidence="19" type="ORF">DCP75_13930</name>
</gene>
<dbReference type="InterPro" id="IPR034505">
    <property type="entry name" value="Coproporphyrinogen-III_oxidase"/>
</dbReference>
<keyword evidence="8 15" id="KW-0479">Metal-binding</keyword>
<feature type="binding site" evidence="16">
    <location>
        <position position="67"/>
    </location>
    <ligand>
        <name>S-adenosyl-L-methionine</name>
        <dbReference type="ChEBI" id="CHEBI:59789"/>
        <label>1</label>
    </ligand>
</feature>
<keyword evidence="5 15" id="KW-0004">4Fe-4S</keyword>
<dbReference type="NCBIfam" id="TIGR00538">
    <property type="entry name" value="hemN"/>
    <property type="match status" value="1"/>
</dbReference>
<dbReference type="EMBL" id="DMND01000186">
    <property type="protein sequence ID" value="HAN28794.1"/>
    <property type="molecule type" value="Genomic_DNA"/>
</dbReference>
<dbReference type="GO" id="GO:0004109">
    <property type="term" value="F:coproporphyrinogen oxidase activity"/>
    <property type="evidence" value="ECO:0007669"/>
    <property type="project" value="InterPro"/>
</dbReference>
<dbReference type="PIRSF" id="PIRSF000167">
    <property type="entry name" value="HemN"/>
    <property type="match status" value="1"/>
</dbReference>